<keyword evidence="5" id="KW-0130">Cell adhesion</keyword>
<dbReference type="GO" id="GO:0042113">
    <property type="term" value="P:B cell activation"/>
    <property type="evidence" value="ECO:0007669"/>
    <property type="project" value="TreeGrafter"/>
</dbReference>
<evidence type="ECO:0000256" key="7">
    <source>
        <dbReference type="ARBA" id="ARBA00023319"/>
    </source>
</evidence>
<dbReference type="PANTHER" id="PTHR46958:SF1">
    <property type="entry name" value="B-CELL RECEPTOR CD22"/>
    <property type="match status" value="1"/>
</dbReference>
<dbReference type="OMA" id="RRWILIK"/>
<proteinExistence type="predicted"/>
<dbReference type="GO" id="GO:0050859">
    <property type="term" value="P:negative regulation of B cell receptor signaling pathway"/>
    <property type="evidence" value="ECO:0007669"/>
    <property type="project" value="TreeGrafter"/>
</dbReference>
<dbReference type="GO" id="GO:0005769">
    <property type="term" value="C:early endosome"/>
    <property type="evidence" value="ECO:0007669"/>
    <property type="project" value="TreeGrafter"/>
</dbReference>
<evidence type="ECO:0000313" key="11">
    <source>
        <dbReference type="Ensembl" id="ENSCPBP00000000981.1"/>
    </source>
</evidence>
<evidence type="ECO:0000256" key="1">
    <source>
        <dbReference type="ARBA" id="ARBA00004251"/>
    </source>
</evidence>
<dbReference type="InterPro" id="IPR036179">
    <property type="entry name" value="Ig-like_dom_sf"/>
</dbReference>
<evidence type="ECO:0000259" key="10">
    <source>
        <dbReference type="Pfam" id="PF24518"/>
    </source>
</evidence>
<organism evidence="11 12">
    <name type="scientific">Chrysemys picta bellii</name>
    <name type="common">Western painted turtle</name>
    <name type="synonym">Emys bellii</name>
    <dbReference type="NCBI Taxonomy" id="8478"/>
    <lineage>
        <taxon>Eukaryota</taxon>
        <taxon>Metazoa</taxon>
        <taxon>Chordata</taxon>
        <taxon>Craniata</taxon>
        <taxon>Vertebrata</taxon>
        <taxon>Euteleostomi</taxon>
        <taxon>Archelosauria</taxon>
        <taxon>Testudinata</taxon>
        <taxon>Testudines</taxon>
        <taxon>Cryptodira</taxon>
        <taxon>Durocryptodira</taxon>
        <taxon>Testudinoidea</taxon>
        <taxon>Emydidae</taxon>
        <taxon>Chrysemys</taxon>
    </lineage>
</organism>
<evidence type="ECO:0000256" key="3">
    <source>
        <dbReference type="ARBA" id="ARBA00022729"/>
    </source>
</evidence>
<dbReference type="AlphaFoldDB" id="A0A8C3H5K1"/>
<keyword evidence="7" id="KW-0393">Immunoglobulin domain</keyword>
<dbReference type="GO" id="GO:0070062">
    <property type="term" value="C:extracellular exosome"/>
    <property type="evidence" value="ECO:0007669"/>
    <property type="project" value="TreeGrafter"/>
</dbReference>
<dbReference type="GO" id="GO:0055037">
    <property type="term" value="C:recycling endosome"/>
    <property type="evidence" value="ECO:0007669"/>
    <property type="project" value="TreeGrafter"/>
</dbReference>
<accession>A0A8C3H5K1</accession>
<comment type="subcellular location">
    <subcellularLocation>
        <location evidence="1">Cell membrane</location>
        <topology evidence="1">Single-pass type I membrane protein</topology>
    </subcellularLocation>
</comment>
<evidence type="ECO:0000256" key="5">
    <source>
        <dbReference type="ARBA" id="ARBA00022889"/>
    </source>
</evidence>
<evidence type="ECO:0000256" key="8">
    <source>
        <dbReference type="SAM" id="MobiDB-lite"/>
    </source>
</evidence>
<dbReference type="GO" id="GO:0019903">
    <property type="term" value="F:protein phosphatase binding"/>
    <property type="evidence" value="ECO:0007669"/>
    <property type="project" value="TreeGrafter"/>
</dbReference>
<feature type="domain" description="B-cell receptor CD22 first Ig-like" evidence="10">
    <location>
        <begin position="37"/>
        <end position="145"/>
    </location>
</feature>
<dbReference type="GeneTree" id="ENSGT00950000185089"/>
<dbReference type="InterPro" id="IPR056386">
    <property type="entry name" value="Ig_CD22"/>
</dbReference>
<dbReference type="InterPro" id="IPR013783">
    <property type="entry name" value="Ig-like_fold"/>
</dbReference>
<dbReference type="Gene3D" id="2.60.40.10">
    <property type="entry name" value="Immunoglobulins"/>
    <property type="match status" value="1"/>
</dbReference>
<feature type="region of interest" description="Disordered" evidence="8">
    <location>
        <begin position="153"/>
        <end position="200"/>
    </location>
</feature>
<dbReference type="PANTHER" id="PTHR46958">
    <property type="entry name" value="B-CELL RECEPTOR CD22"/>
    <property type="match status" value="1"/>
</dbReference>
<reference evidence="11" key="1">
    <citation type="submission" date="2025-08" db="UniProtKB">
        <authorList>
            <consortium name="Ensembl"/>
        </authorList>
    </citation>
    <scope>IDENTIFICATION</scope>
</reference>
<dbReference type="GO" id="GO:0033691">
    <property type="term" value="F:sialic acid binding"/>
    <property type="evidence" value="ECO:0007669"/>
    <property type="project" value="TreeGrafter"/>
</dbReference>
<dbReference type="GO" id="GO:0007155">
    <property type="term" value="P:cell adhesion"/>
    <property type="evidence" value="ECO:0007669"/>
    <property type="project" value="UniProtKB-KW"/>
</dbReference>
<evidence type="ECO:0000256" key="6">
    <source>
        <dbReference type="ARBA" id="ARBA00023180"/>
    </source>
</evidence>
<evidence type="ECO:0000256" key="9">
    <source>
        <dbReference type="SAM" id="SignalP"/>
    </source>
</evidence>
<dbReference type="SUPFAM" id="SSF48726">
    <property type="entry name" value="Immunoglobulin"/>
    <property type="match status" value="1"/>
</dbReference>
<evidence type="ECO:0000313" key="12">
    <source>
        <dbReference type="Proteomes" id="UP000694380"/>
    </source>
</evidence>
<keyword evidence="4" id="KW-0677">Repeat</keyword>
<reference evidence="11" key="2">
    <citation type="submission" date="2025-09" db="UniProtKB">
        <authorList>
            <consortium name="Ensembl"/>
        </authorList>
    </citation>
    <scope>IDENTIFICATION</scope>
</reference>
<evidence type="ECO:0000256" key="4">
    <source>
        <dbReference type="ARBA" id="ARBA00022737"/>
    </source>
</evidence>
<dbReference type="Ensembl" id="ENSCPBT00000001228.1">
    <property type="protein sequence ID" value="ENSCPBP00000000981.1"/>
    <property type="gene ID" value="ENSCPBG00000000794.1"/>
</dbReference>
<dbReference type="Proteomes" id="UP000694380">
    <property type="component" value="Unplaced"/>
</dbReference>
<evidence type="ECO:0000256" key="2">
    <source>
        <dbReference type="ARBA" id="ARBA00022475"/>
    </source>
</evidence>
<keyword evidence="2" id="KW-1003">Cell membrane</keyword>
<dbReference type="GO" id="GO:0009897">
    <property type="term" value="C:external side of plasma membrane"/>
    <property type="evidence" value="ECO:0007669"/>
    <property type="project" value="TreeGrafter"/>
</dbReference>
<dbReference type="GO" id="GO:0030888">
    <property type="term" value="P:regulation of B cell proliferation"/>
    <property type="evidence" value="ECO:0007669"/>
    <property type="project" value="TreeGrafter"/>
</dbReference>
<sequence>LHFRPLAPISVTLLLPGFLCQCEPPVEVPESLIAWTGACLSIPCLYRSCVLNPIRTKKLTISSLTWYLNPGYDFEKKDFNGTVLYKHNATISPAVTERVRFLGDLERDCSLQLSDLRASENGTYGLRLIFSSTAQKPEEKKWMTKINVNVMGKRESPGLPCRNRLKTHSPPHPTPWGVLPRTEQDSTPPAWGSRRRVYTH</sequence>
<keyword evidence="6" id="KW-0325">Glycoprotein</keyword>
<dbReference type="GO" id="GO:0042609">
    <property type="term" value="F:CD4 receptor binding"/>
    <property type="evidence" value="ECO:0007669"/>
    <property type="project" value="TreeGrafter"/>
</dbReference>
<protein>
    <recommendedName>
        <fullName evidence="10">B-cell receptor CD22 first Ig-like domain-containing protein</fullName>
    </recommendedName>
</protein>
<keyword evidence="2" id="KW-0472">Membrane</keyword>
<feature type="signal peptide" evidence="9">
    <location>
        <begin position="1"/>
        <end position="22"/>
    </location>
</feature>
<keyword evidence="12" id="KW-1185">Reference proteome</keyword>
<feature type="chain" id="PRO_5034163470" description="B-cell receptor CD22 first Ig-like domain-containing protein" evidence="9">
    <location>
        <begin position="23"/>
        <end position="200"/>
    </location>
</feature>
<name>A0A8C3H5K1_CHRPI</name>
<dbReference type="Pfam" id="PF24518">
    <property type="entry name" value="Ig_CD22"/>
    <property type="match status" value="1"/>
</dbReference>
<keyword evidence="3 9" id="KW-0732">Signal</keyword>